<reference key="2">
    <citation type="journal article" date="2011" name="Extremophiles">
        <title>Genomic analyses of Acidianus hospitalis W1 a host for studying crenarchaeal virus and plasmid life cycles.</title>
        <authorList>
            <person name="You X.Y."/>
            <person name="Liu C."/>
            <person name="Wang S.Y."/>
            <person name="Jiang C.Y."/>
            <person name="Shah S.A."/>
            <person name="Prangishvili D."/>
            <person name="Liu S.J."/>
            <person name="Garrett R.A."/>
        </authorList>
    </citation>
    <scope>NUCLEOTIDE SEQUENCE</scope>
    <source>
        <strain>W1</strain>
    </source>
</reference>
<dbReference type="AlphaFoldDB" id="F4B6Z0"/>
<accession>F4B6Z0</accession>
<name>F4B6Z0_ACIHW</name>
<dbReference type="STRING" id="933801.Ahos_1808"/>
<dbReference type="KEGG" id="aho:Ahos_1808"/>
<evidence type="ECO:0000313" key="1">
    <source>
        <dbReference type="EMBL" id="AEE94683.1"/>
    </source>
</evidence>
<dbReference type="GeneID" id="10601308"/>
<dbReference type="EMBL" id="CP002535">
    <property type="protein sequence ID" value="AEE94683.1"/>
    <property type="molecule type" value="Genomic_DNA"/>
</dbReference>
<dbReference type="RefSeq" id="WP_013776598.1">
    <property type="nucleotide sequence ID" value="NC_015518.1"/>
</dbReference>
<organism evidence="1 2">
    <name type="scientific">Acidianus hospitalis (strain W1)</name>
    <dbReference type="NCBI Taxonomy" id="933801"/>
    <lineage>
        <taxon>Archaea</taxon>
        <taxon>Thermoproteota</taxon>
        <taxon>Thermoprotei</taxon>
        <taxon>Sulfolobales</taxon>
        <taxon>Sulfolobaceae</taxon>
        <taxon>Acidianus</taxon>
    </lineage>
</organism>
<dbReference type="HOGENOM" id="CLU_1222466_0_0_2"/>
<reference evidence="1 2" key="1">
    <citation type="journal article" date="2011" name="Extremophiles">
        <title>Genomic analysis of Acidianus hospitalis W1 a host for studying crenarchaeal virus and plasmid life cycles.</title>
        <authorList>
            <person name="You X.Y."/>
            <person name="Liu C."/>
            <person name="Wang S.Y."/>
            <person name="Jiang C.Y."/>
            <person name="Shah S.A."/>
            <person name="Prangishvili D."/>
            <person name="She Q."/>
            <person name="Liu S.J."/>
            <person name="Garrett R.A."/>
        </authorList>
    </citation>
    <scope>NUCLEOTIDE SEQUENCE [LARGE SCALE GENOMIC DNA]</scope>
    <source>
        <strain evidence="1 2">W1</strain>
    </source>
</reference>
<gene>
    <name evidence="1" type="ordered locus">Ahos_1808</name>
</gene>
<keyword evidence="2" id="KW-1185">Reference proteome</keyword>
<sequence>MDASLIKLLSKESKMKQEEIEERLSSASKAIQYVISFNYEEKYTESVTLSGNYKFIRLKPFNRLSFKKVFLSTSSKILEGQVKMNAEGKGEVKIKDLGNFQNEIEITFNGKGKEMEVYELEFKVIFTNELLKDIKKYLEIQEKVYGTRRLFSINFNVMLSPILRYRQSLSFPRLKEAMAIEAKYLSKKGFPEKFKVLDFLKVNKGLTEFLIDFPDFGYIGIIYEIE</sequence>
<dbReference type="Proteomes" id="UP000008458">
    <property type="component" value="Chromosome"/>
</dbReference>
<evidence type="ECO:0000313" key="2">
    <source>
        <dbReference type="Proteomes" id="UP000008458"/>
    </source>
</evidence>
<protein>
    <submittedName>
        <fullName evidence="1">Uncharacterized protein</fullName>
    </submittedName>
</protein>
<proteinExistence type="predicted"/>